<evidence type="ECO:0000313" key="4">
    <source>
        <dbReference type="Proteomes" id="UP000176511"/>
    </source>
</evidence>
<evidence type="ECO:0000259" key="2">
    <source>
        <dbReference type="Pfam" id="PF02463"/>
    </source>
</evidence>
<proteinExistence type="predicted"/>
<comment type="caution">
    <text evidence="3">The sequence shown here is derived from an EMBL/GenBank/DDBJ whole genome shotgun (WGS) entry which is preliminary data.</text>
</comment>
<dbReference type="Pfam" id="PF02463">
    <property type="entry name" value="SMC_N"/>
    <property type="match status" value="1"/>
</dbReference>
<keyword evidence="1" id="KW-0175">Coiled coil</keyword>
<evidence type="ECO:0000313" key="3">
    <source>
        <dbReference type="EMBL" id="OGG61154.1"/>
    </source>
</evidence>
<dbReference type="InterPro" id="IPR003395">
    <property type="entry name" value="RecF/RecN/SMC_N"/>
</dbReference>
<reference evidence="3 4" key="1">
    <citation type="journal article" date="2016" name="Nat. Commun.">
        <title>Thousands of microbial genomes shed light on interconnected biogeochemical processes in an aquifer system.</title>
        <authorList>
            <person name="Anantharaman K."/>
            <person name="Brown C.T."/>
            <person name="Hug L.A."/>
            <person name="Sharon I."/>
            <person name="Castelle C.J."/>
            <person name="Probst A.J."/>
            <person name="Thomas B.C."/>
            <person name="Singh A."/>
            <person name="Wilkins M.J."/>
            <person name="Karaoz U."/>
            <person name="Brodie E.L."/>
            <person name="Williams K.H."/>
            <person name="Hubbard S.S."/>
            <person name="Banfield J.F."/>
        </authorList>
    </citation>
    <scope>NUCLEOTIDE SEQUENCE [LARGE SCALE GENOMIC DNA]</scope>
</reference>
<dbReference type="Gene3D" id="3.40.50.300">
    <property type="entry name" value="P-loop containing nucleotide triphosphate hydrolases"/>
    <property type="match status" value="2"/>
</dbReference>
<gene>
    <name evidence="3" type="ORF">A3C87_03315</name>
</gene>
<protein>
    <recommendedName>
        <fullName evidence="2">RecF/RecN/SMC N-terminal domain-containing protein</fullName>
    </recommendedName>
</protein>
<dbReference type="SUPFAM" id="SSF52540">
    <property type="entry name" value="P-loop containing nucleoside triphosphate hydrolases"/>
    <property type="match status" value="1"/>
</dbReference>
<dbReference type="InterPro" id="IPR027417">
    <property type="entry name" value="P-loop_NTPase"/>
</dbReference>
<evidence type="ECO:0000256" key="1">
    <source>
        <dbReference type="SAM" id="Coils"/>
    </source>
</evidence>
<dbReference type="AlphaFoldDB" id="A0A1F6DI81"/>
<sequence length="765" mass="85535">MLLKELTINGFKSFAKKSDLLFSSPITAIVGPNGSGKSNVAESFRFVLGEQATSRMRGKKGEDLIFGGSEKVSRLGRATVTAVFDNSARVFPMDFDELVIERTVSRDGSNEYTLNGARVRLKDVLEMLASANIGTTGHHIISQGEADRILTASPKLRREMIEDALGLRVYQYKIAESEKKLIKTRENSERVESLRRETRPHLQFLERQVKKYERAIELRDELAGAYAEYLRHESAYLTEAKKSLQAAIVAPRAKLAELTTTRTQALERIAAHGEHHDTEILAAREGELAAARKERDNAARAEASLDGQIGFLERRIAHVRTTHETSSSRSVCTPIPHDVFTTTYAHISRAVEQALASVSIDEVKTTLKNIHTALGALANRNAQTAPQPLDLSGEEQELHELRAHAEAAQKTLRIVHERVQVLEHQCSVLRAKIEADTEESRELRHKVELYDHEIRELEREIATLASREEIRERDEEAFNAELREAVVLVKSKALQYLKHPITMNGNELHDAALAALPRAEQLERKRMLERLKIRLEELGGVNEEVIREYKNAHERDAFLAKELADLATSSETLVRIIAELNQELTNRFTEGLEKIDEAFNKFFARMFVGGVAHVVRSFPKVKAAALQAVTEDDEIPPPAEDEDEAEPEIGVEIDVRLPNKRVRGLDMLSGGERALTSIALIFAMSQINPPPFIILDETDAALDEANSRRYGDALSVLAERSQLILITHNRETMSRAGVLYGITMGHDGISRTLSIKLEEAIAVAK</sequence>
<feature type="coiled-coil region" evidence="1">
    <location>
        <begin position="440"/>
        <end position="474"/>
    </location>
</feature>
<name>A0A1F6DI81_9BACT</name>
<organism evidence="3 4">
    <name type="scientific">Candidatus Kaiserbacteria bacterium RIFCSPHIGHO2_02_FULL_49_34</name>
    <dbReference type="NCBI Taxonomy" id="1798491"/>
    <lineage>
        <taxon>Bacteria</taxon>
        <taxon>Candidatus Kaiseribacteriota</taxon>
    </lineage>
</organism>
<dbReference type="STRING" id="1798491.A3C87_03315"/>
<dbReference type="EMBL" id="MFLE01000025">
    <property type="protein sequence ID" value="OGG61154.1"/>
    <property type="molecule type" value="Genomic_DNA"/>
</dbReference>
<dbReference type="Proteomes" id="UP000176511">
    <property type="component" value="Unassembled WGS sequence"/>
</dbReference>
<feature type="domain" description="RecF/RecN/SMC N-terminal" evidence="2">
    <location>
        <begin position="3"/>
        <end position="750"/>
    </location>
</feature>
<dbReference type="PANTHER" id="PTHR43977">
    <property type="entry name" value="STRUCTURAL MAINTENANCE OF CHROMOSOMES PROTEIN 3"/>
    <property type="match status" value="1"/>
</dbReference>
<accession>A0A1F6DI81</accession>